<evidence type="ECO:0000256" key="10">
    <source>
        <dbReference type="ARBA" id="ARBA00022840"/>
    </source>
</evidence>
<dbReference type="Proteomes" id="UP000078534">
    <property type="component" value="Unassembled WGS sequence"/>
</dbReference>
<dbReference type="CDD" id="cd06225">
    <property type="entry name" value="HAMP"/>
    <property type="match status" value="1"/>
</dbReference>
<dbReference type="InterPro" id="IPR003594">
    <property type="entry name" value="HATPase_dom"/>
</dbReference>
<dbReference type="InterPro" id="IPR036097">
    <property type="entry name" value="HisK_dim/P_sf"/>
</dbReference>
<evidence type="ECO:0000256" key="1">
    <source>
        <dbReference type="ARBA" id="ARBA00000085"/>
    </source>
</evidence>
<dbReference type="Pfam" id="PF02518">
    <property type="entry name" value="HATPase_c"/>
    <property type="match status" value="1"/>
</dbReference>
<name>A0A179T194_9BACI</name>
<dbReference type="GO" id="GO:0005524">
    <property type="term" value="F:ATP binding"/>
    <property type="evidence" value="ECO:0007669"/>
    <property type="project" value="UniProtKB-KW"/>
</dbReference>
<protein>
    <recommendedName>
        <fullName evidence="3">histidine kinase</fullName>
        <ecNumber evidence="3">2.7.13.3</ecNumber>
    </recommendedName>
</protein>
<keyword evidence="10" id="KW-0067">ATP-binding</keyword>
<keyword evidence="6" id="KW-0808">Transferase</keyword>
<dbReference type="SUPFAM" id="SSF55874">
    <property type="entry name" value="ATPase domain of HSP90 chaperone/DNA topoisomerase II/histidine kinase"/>
    <property type="match status" value="1"/>
</dbReference>
<evidence type="ECO:0000313" key="17">
    <source>
        <dbReference type="EMBL" id="OAS87747.1"/>
    </source>
</evidence>
<evidence type="ECO:0000313" key="18">
    <source>
        <dbReference type="Proteomes" id="UP000078534"/>
    </source>
</evidence>
<dbReference type="Gene3D" id="1.10.287.130">
    <property type="match status" value="1"/>
</dbReference>
<dbReference type="AlphaFoldDB" id="A0A179T194"/>
<keyword evidence="5" id="KW-0597">Phosphoprotein</keyword>
<dbReference type="SMART" id="SM00304">
    <property type="entry name" value="HAMP"/>
    <property type="match status" value="1"/>
</dbReference>
<evidence type="ECO:0000256" key="7">
    <source>
        <dbReference type="ARBA" id="ARBA00022692"/>
    </source>
</evidence>
<dbReference type="PANTHER" id="PTHR45436">
    <property type="entry name" value="SENSOR HISTIDINE KINASE YKOH"/>
    <property type="match status" value="1"/>
</dbReference>
<dbReference type="EMBL" id="LWSG01000007">
    <property type="protein sequence ID" value="OAS87747.1"/>
    <property type="molecule type" value="Genomic_DNA"/>
</dbReference>
<dbReference type="InterPro" id="IPR036890">
    <property type="entry name" value="HATPase_C_sf"/>
</dbReference>
<dbReference type="GO" id="GO:0000155">
    <property type="term" value="F:phosphorelay sensor kinase activity"/>
    <property type="evidence" value="ECO:0007669"/>
    <property type="project" value="InterPro"/>
</dbReference>
<feature type="transmembrane region" description="Helical" evidence="14">
    <location>
        <begin position="152"/>
        <end position="175"/>
    </location>
</feature>
<keyword evidence="4" id="KW-1003">Cell membrane</keyword>
<dbReference type="PRINTS" id="PR00344">
    <property type="entry name" value="BCTRLSENSOR"/>
</dbReference>
<evidence type="ECO:0000256" key="13">
    <source>
        <dbReference type="ARBA" id="ARBA00023136"/>
    </source>
</evidence>
<dbReference type="FunFam" id="1.10.287.130:FF:000001">
    <property type="entry name" value="Two-component sensor histidine kinase"/>
    <property type="match status" value="1"/>
</dbReference>
<dbReference type="Gene3D" id="6.10.340.10">
    <property type="match status" value="1"/>
</dbReference>
<evidence type="ECO:0000256" key="11">
    <source>
        <dbReference type="ARBA" id="ARBA00022989"/>
    </source>
</evidence>
<evidence type="ECO:0000259" key="15">
    <source>
        <dbReference type="PROSITE" id="PS50109"/>
    </source>
</evidence>
<dbReference type="RefSeq" id="WP_066329389.1">
    <property type="nucleotide sequence ID" value="NZ_LWSG01000007.1"/>
</dbReference>
<evidence type="ECO:0000256" key="6">
    <source>
        <dbReference type="ARBA" id="ARBA00022679"/>
    </source>
</evidence>
<dbReference type="SMART" id="SM00387">
    <property type="entry name" value="HATPase_c"/>
    <property type="match status" value="1"/>
</dbReference>
<keyword evidence="9 17" id="KW-0418">Kinase</keyword>
<comment type="caution">
    <text evidence="17">The sequence shown here is derived from an EMBL/GenBank/DDBJ whole genome shotgun (WGS) entry which is preliminary data.</text>
</comment>
<dbReference type="SMART" id="SM00388">
    <property type="entry name" value="HisKA"/>
    <property type="match status" value="1"/>
</dbReference>
<proteinExistence type="predicted"/>
<evidence type="ECO:0000256" key="12">
    <source>
        <dbReference type="ARBA" id="ARBA00023012"/>
    </source>
</evidence>
<sequence>MRLRNKINLYTAVLFIFLLILMNVAIYLVFSNMIMTNELDRTKAETEKIAKDVSDAVNQIAPNNLLRAYVPIDGMVQIVGETNKKSSTITSHSENPLKDRKPIFYPGEKSEIITYNQKKYVFASNPIIWTDGSIVNLQITKSIHTTEEMLGILRIVLIAVTIIAMIPVLISSSILSNLITRPIRSMIDTMKEIQQSGQFKRISFKGKSKDELVEMGETFNHMIDLLQTNYEKQEQFVSNASHELKTPLTIIESYADLLKRRGMERPDLFDESIEAIHSEAIRMREMTEQLLLLAKHQEQWNIKLEKINLIEFMAESAKVFQNAYHRNIEIHSKDEIFATSDVQKLKQLLFIFLDNARKYSDEFIAVYIGKTGNEAYVRIEDRGIGIPKNELEKVFDRFYRVDKARTRKQGGSGLGLSVAKEIADAIHVRIEMDSLEGRGTTVTLFLPSK</sequence>
<dbReference type="STRING" id="152268.A6K24_18575"/>
<evidence type="ECO:0000256" key="8">
    <source>
        <dbReference type="ARBA" id="ARBA00022741"/>
    </source>
</evidence>
<dbReference type="Pfam" id="PF00512">
    <property type="entry name" value="HisKA"/>
    <property type="match status" value="1"/>
</dbReference>
<dbReference type="InterPro" id="IPR004358">
    <property type="entry name" value="Sig_transdc_His_kin-like_C"/>
</dbReference>
<dbReference type="Gene3D" id="3.30.565.10">
    <property type="entry name" value="Histidine kinase-like ATPase, C-terminal domain"/>
    <property type="match status" value="1"/>
</dbReference>
<evidence type="ECO:0000256" key="9">
    <source>
        <dbReference type="ARBA" id="ARBA00022777"/>
    </source>
</evidence>
<evidence type="ECO:0000256" key="14">
    <source>
        <dbReference type="SAM" id="Phobius"/>
    </source>
</evidence>
<dbReference type="OrthoDB" id="9786919at2"/>
<keyword evidence="13 14" id="KW-0472">Membrane</keyword>
<dbReference type="SUPFAM" id="SSF47384">
    <property type="entry name" value="Homodimeric domain of signal transducing histidine kinase"/>
    <property type="match status" value="1"/>
</dbReference>
<evidence type="ECO:0000259" key="16">
    <source>
        <dbReference type="PROSITE" id="PS50885"/>
    </source>
</evidence>
<dbReference type="SUPFAM" id="SSF158472">
    <property type="entry name" value="HAMP domain-like"/>
    <property type="match status" value="1"/>
</dbReference>
<accession>A0A179T194</accession>
<dbReference type="EC" id="2.7.13.3" evidence="3"/>
<feature type="transmembrane region" description="Helical" evidence="14">
    <location>
        <begin position="7"/>
        <end position="30"/>
    </location>
</feature>
<feature type="domain" description="HAMP" evidence="16">
    <location>
        <begin position="177"/>
        <end position="231"/>
    </location>
</feature>
<dbReference type="InterPro" id="IPR005467">
    <property type="entry name" value="His_kinase_dom"/>
</dbReference>
<keyword evidence="7 14" id="KW-0812">Transmembrane</keyword>
<dbReference type="GO" id="GO:0005886">
    <property type="term" value="C:plasma membrane"/>
    <property type="evidence" value="ECO:0007669"/>
    <property type="project" value="UniProtKB-SubCell"/>
</dbReference>
<keyword evidence="12" id="KW-0902">Two-component regulatory system</keyword>
<feature type="domain" description="Histidine kinase" evidence="15">
    <location>
        <begin position="239"/>
        <end position="449"/>
    </location>
</feature>
<organism evidence="17 18">
    <name type="scientific">Metabacillus litoralis</name>
    <dbReference type="NCBI Taxonomy" id="152268"/>
    <lineage>
        <taxon>Bacteria</taxon>
        <taxon>Bacillati</taxon>
        <taxon>Bacillota</taxon>
        <taxon>Bacilli</taxon>
        <taxon>Bacillales</taxon>
        <taxon>Bacillaceae</taxon>
        <taxon>Metabacillus</taxon>
    </lineage>
</organism>
<gene>
    <name evidence="17" type="ORF">A6K24_18575</name>
</gene>
<dbReference type="CDD" id="cd00075">
    <property type="entry name" value="HATPase"/>
    <property type="match status" value="1"/>
</dbReference>
<dbReference type="InterPro" id="IPR003660">
    <property type="entry name" value="HAMP_dom"/>
</dbReference>
<dbReference type="Pfam" id="PF00672">
    <property type="entry name" value="HAMP"/>
    <property type="match status" value="1"/>
</dbReference>
<keyword evidence="11 14" id="KW-1133">Transmembrane helix</keyword>
<dbReference type="CDD" id="cd00082">
    <property type="entry name" value="HisKA"/>
    <property type="match status" value="1"/>
</dbReference>
<dbReference type="PANTHER" id="PTHR45436:SF5">
    <property type="entry name" value="SENSOR HISTIDINE KINASE TRCS"/>
    <property type="match status" value="1"/>
</dbReference>
<comment type="catalytic activity">
    <reaction evidence="1">
        <text>ATP + protein L-histidine = ADP + protein N-phospho-L-histidine.</text>
        <dbReference type="EC" id="2.7.13.3"/>
    </reaction>
</comment>
<evidence type="ECO:0000256" key="2">
    <source>
        <dbReference type="ARBA" id="ARBA00004651"/>
    </source>
</evidence>
<dbReference type="InterPro" id="IPR003661">
    <property type="entry name" value="HisK_dim/P_dom"/>
</dbReference>
<evidence type="ECO:0000256" key="4">
    <source>
        <dbReference type="ARBA" id="ARBA00022475"/>
    </source>
</evidence>
<dbReference type="FunFam" id="3.30.565.10:FF:000006">
    <property type="entry name" value="Sensor histidine kinase WalK"/>
    <property type="match status" value="1"/>
</dbReference>
<comment type="subcellular location">
    <subcellularLocation>
        <location evidence="2">Cell membrane</location>
        <topology evidence="2">Multi-pass membrane protein</topology>
    </subcellularLocation>
</comment>
<evidence type="ECO:0000256" key="5">
    <source>
        <dbReference type="ARBA" id="ARBA00022553"/>
    </source>
</evidence>
<dbReference type="PROSITE" id="PS50109">
    <property type="entry name" value="HIS_KIN"/>
    <property type="match status" value="1"/>
</dbReference>
<dbReference type="InterPro" id="IPR050428">
    <property type="entry name" value="TCS_sensor_his_kinase"/>
</dbReference>
<evidence type="ECO:0000256" key="3">
    <source>
        <dbReference type="ARBA" id="ARBA00012438"/>
    </source>
</evidence>
<keyword evidence="18" id="KW-1185">Reference proteome</keyword>
<keyword evidence="8" id="KW-0547">Nucleotide-binding</keyword>
<reference evidence="18" key="1">
    <citation type="submission" date="2016-04" db="EMBL/GenBank/DDBJ databases">
        <authorList>
            <person name="Lyu Z."/>
            <person name="Lyu W."/>
        </authorList>
    </citation>
    <scope>NUCLEOTIDE SEQUENCE [LARGE SCALE GENOMIC DNA]</scope>
    <source>
        <strain evidence="18">C44</strain>
    </source>
</reference>
<dbReference type="PROSITE" id="PS50885">
    <property type="entry name" value="HAMP"/>
    <property type="match status" value="1"/>
</dbReference>